<organism evidence="2 3">
    <name type="scientific">Lithohypha guttulata</name>
    <dbReference type="NCBI Taxonomy" id="1690604"/>
    <lineage>
        <taxon>Eukaryota</taxon>
        <taxon>Fungi</taxon>
        <taxon>Dikarya</taxon>
        <taxon>Ascomycota</taxon>
        <taxon>Pezizomycotina</taxon>
        <taxon>Eurotiomycetes</taxon>
        <taxon>Chaetothyriomycetidae</taxon>
        <taxon>Chaetothyriales</taxon>
        <taxon>Trichomeriaceae</taxon>
        <taxon>Lithohypha</taxon>
    </lineage>
</organism>
<proteinExistence type="predicted"/>
<sequence>MATPLSLMLAQSNTVGTEHDAEYHLGSSQLSPHHYSPHIWLSGFYVDDVMGLGEVCNTEKAQSSIWFSIRYFFTMSENHRFEIFSKWERQFRTLTPDESFWENFICTITCGTRQTYDERSITRLLADFRSRSPRNLPGLYKSIFAILFMLPLAITAWTGNGIVERIMLYWCFPVVAVSSMWYWCFQLVPNFIFQEGGFLKADFDHMELRRMARLGSGSLALVPEASCIGDQIWSCRGGIVPLVLRANGKDFEMVGECYSNSAKAVERPKSAKDMIRLI</sequence>
<reference evidence="2 3" key="1">
    <citation type="submission" date="2023-08" db="EMBL/GenBank/DDBJ databases">
        <title>Black Yeasts Isolated from many extreme environments.</title>
        <authorList>
            <person name="Coleine C."/>
            <person name="Stajich J.E."/>
            <person name="Selbmann L."/>
        </authorList>
    </citation>
    <scope>NUCLEOTIDE SEQUENCE [LARGE SCALE GENOMIC DNA]</scope>
    <source>
        <strain evidence="2 3">CCFEE 5885</strain>
    </source>
</reference>
<keyword evidence="1" id="KW-0472">Membrane</keyword>
<dbReference type="Proteomes" id="UP001345013">
    <property type="component" value="Unassembled WGS sequence"/>
</dbReference>
<protein>
    <submittedName>
        <fullName evidence="2">Uncharacterized protein</fullName>
    </submittedName>
</protein>
<dbReference type="EMBL" id="JAVRRG010000010">
    <property type="protein sequence ID" value="KAK5099544.1"/>
    <property type="molecule type" value="Genomic_DNA"/>
</dbReference>
<name>A0ABR0KLC0_9EURO</name>
<accession>A0ABR0KLC0</accession>
<feature type="transmembrane region" description="Helical" evidence="1">
    <location>
        <begin position="166"/>
        <end position="185"/>
    </location>
</feature>
<evidence type="ECO:0000313" key="3">
    <source>
        <dbReference type="Proteomes" id="UP001345013"/>
    </source>
</evidence>
<evidence type="ECO:0000256" key="1">
    <source>
        <dbReference type="SAM" id="Phobius"/>
    </source>
</evidence>
<keyword evidence="1" id="KW-1133">Transmembrane helix</keyword>
<evidence type="ECO:0000313" key="2">
    <source>
        <dbReference type="EMBL" id="KAK5099544.1"/>
    </source>
</evidence>
<feature type="transmembrane region" description="Helical" evidence="1">
    <location>
        <begin position="139"/>
        <end position="160"/>
    </location>
</feature>
<keyword evidence="3" id="KW-1185">Reference proteome</keyword>
<keyword evidence="1" id="KW-0812">Transmembrane</keyword>
<gene>
    <name evidence="2" type="ORF">LTR24_001442</name>
</gene>
<comment type="caution">
    <text evidence="2">The sequence shown here is derived from an EMBL/GenBank/DDBJ whole genome shotgun (WGS) entry which is preliminary data.</text>
</comment>